<comment type="caution">
    <text evidence="2">The sequence shown here is derived from an EMBL/GenBank/DDBJ whole genome shotgun (WGS) entry which is preliminary data.</text>
</comment>
<dbReference type="AlphaFoldDB" id="A0A4R8GHF8"/>
<keyword evidence="1" id="KW-1133">Transmembrane helix</keyword>
<dbReference type="RefSeq" id="WP_243833653.1">
    <property type="nucleotide sequence ID" value="NZ_SOEF01000014.1"/>
</dbReference>
<protein>
    <submittedName>
        <fullName evidence="2">Uncharacterized protein</fullName>
    </submittedName>
</protein>
<keyword evidence="1" id="KW-0812">Transmembrane</keyword>
<organism evidence="2 3">
    <name type="scientific">Halanaerobium congolense</name>
    <dbReference type="NCBI Taxonomy" id="54121"/>
    <lineage>
        <taxon>Bacteria</taxon>
        <taxon>Bacillati</taxon>
        <taxon>Bacillota</taxon>
        <taxon>Clostridia</taxon>
        <taxon>Halanaerobiales</taxon>
        <taxon>Halanaerobiaceae</taxon>
        <taxon>Halanaerobium</taxon>
    </lineage>
</organism>
<dbReference type="Proteomes" id="UP000295472">
    <property type="component" value="Unassembled WGS sequence"/>
</dbReference>
<feature type="transmembrane region" description="Helical" evidence="1">
    <location>
        <begin position="12"/>
        <end position="35"/>
    </location>
</feature>
<evidence type="ECO:0000313" key="3">
    <source>
        <dbReference type="Proteomes" id="UP000295472"/>
    </source>
</evidence>
<accession>A0A4R8GHF8</accession>
<keyword evidence="1" id="KW-0472">Membrane</keyword>
<name>A0A4R8GHF8_9FIRM</name>
<reference evidence="2 3" key="1">
    <citation type="submission" date="2019-03" db="EMBL/GenBank/DDBJ databases">
        <title>Subsurface microbial communities from deep shales in Ohio and West Virginia, USA.</title>
        <authorList>
            <person name="Wrighton K."/>
        </authorList>
    </citation>
    <scope>NUCLEOTIDE SEQUENCE [LARGE SCALE GENOMIC DNA]</scope>
    <source>
        <strain evidence="2 3">DSMZ 11287</strain>
    </source>
</reference>
<dbReference type="GeneID" id="57012649"/>
<evidence type="ECO:0000256" key="1">
    <source>
        <dbReference type="SAM" id="Phobius"/>
    </source>
</evidence>
<gene>
    <name evidence="2" type="ORF">C7954_1141</name>
</gene>
<sequence>MKYKNLLISRYYLISKYIGVIIMFAGGAILSPLLFLTAYPEEAALAPHFLLYRKLCFCRNVDNFVER</sequence>
<evidence type="ECO:0000313" key="2">
    <source>
        <dbReference type="EMBL" id="TDX43708.1"/>
    </source>
</evidence>
<proteinExistence type="predicted"/>
<dbReference type="EMBL" id="SOEF01000014">
    <property type="protein sequence ID" value="TDX43708.1"/>
    <property type="molecule type" value="Genomic_DNA"/>
</dbReference>